<dbReference type="EMBL" id="JACHGK010000011">
    <property type="protein sequence ID" value="MBB6446379.1"/>
    <property type="molecule type" value="Genomic_DNA"/>
</dbReference>
<dbReference type="Pfam" id="PF00561">
    <property type="entry name" value="Abhydrolase_1"/>
    <property type="match status" value="1"/>
</dbReference>
<evidence type="ECO:0000259" key="1">
    <source>
        <dbReference type="Pfam" id="PF00561"/>
    </source>
</evidence>
<dbReference type="Proteomes" id="UP000531594">
    <property type="component" value="Unassembled WGS sequence"/>
</dbReference>
<name>A0A7X0HT54_9BACI</name>
<keyword evidence="2" id="KW-0378">Hydrolase</keyword>
<feature type="domain" description="AB hydrolase-1" evidence="1">
    <location>
        <begin position="27"/>
        <end position="259"/>
    </location>
</feature>
<dbReference type="Gene3D" id="3.40.50.1820">
    <property type="entry name" value="alpha/beta hydrolase"/>
    <property type="match status" value="1"/>
</dbReference>
<keyword evidence="3" id="KW-1185">Reference proteome</keyword>
<dbReference type="EC" id="3.7.1.9" evidence="2"/>
<evidence type="ECO:0000313" key="3">
    <source>
        <dbReference type="Proteomes" id="UP000531594"/>
    </source>
</evidence>
<proteinExistence type="predicted"/>
<dbReference type="InterPro" id="IPR000639">
    <property type="entry name" value="Epox_hydrolase-like"/>
</dbReference>
<gene>
    <name evidence="2" type="ORF">HNR53_003038</name>
</gene>
<sequence>MATVEEGKFIDVKGLNTHYHEDGQGEAVLLIHGSGPGVSAWANWRLVFPILSKHFHLYAPDVVGFGYTDRPEGQEYNIHVWADHMIDFLDAVGEKKVSIIGNSFGGAIALHIAKKRPELINKLIMMGSMGIDHKMTELDAVWGYEPSHENMKNLIKIFAYDQSMAENGDLVEMRYKSSIQPGFHESFSSMFPAPRQRHVGAMALTIDELNAIDFPALLIHGREDRVIPLEETSMKLALHMPQAELHVFPHCGHWVQIEKTHEFADQVIQFLNR</sequence>
<dbReference type="PRINTS" id="PR00111">
    <property type="entry name" value="ABHYDROLASE"/>
</dbReference>
<dbReference type="InterPro" id="IPR029058">
    <property type="entry name" value="AB_hydrolase_fold"/>
</dbReference>
<dbReference type="PANTHER" id="PTHR46438:SF11">
    <property type="entry name" value="LIPASE-RELATED"/>
    <property type="match status" value="1"/>
</dbReference>
<dbReference type="AlphaFoldDB" id="A0A7X0HT54"/>
<reference evidence="2 3" key="1">
    <citation type="submission" date="2020-08" db="EMBL/GenBank/DDBJ databases">
        <title>Genomic Encyclopedia of Type Strains, Phase IV (KMG-IV): sequencing the most valuable type-strain genomes for metagenomic binning, comparative biology and taxonomic classification.</title>
        <authorList>
            <person name="Goeker M."/>
        </authorList>
    </citation>
    <scope>NUCLEOTIDE SEQUENCE [LARGE SCALE GENOMIC DNA]</scope>
    <source>
        <strain evidence="2 3">DSM 5391</strain>
    </source>
</reference>
<dbReference type="RefSeq" id="WP_184527348.1">
    <property type="nucleotide sequence ID" value="NZ_JACHGK010000011.1"/>
</dbReference>
<dbReference type="PANTHER" id="PTHR46438">
    <property type="entry name" value="ALPHA/BETA-HYDROLASES SUPERFAMILY PROTEIN"/>
    <property type="match status" value="1"/>
</dbReference>
<comment type="caution">
    <text evidence="2">The sequence shown here is derived from an EMBL/GenBank/DDBJ whole genome shotgun (WGS) entry which is preliminary data.</text>
</comment>
<accession>A0A7X0HT54</accession>
<dbReference type="SUPFAM" id="SSF53474">
    <property type="entry name" value="alpha/beta-Hydrolases"/>
    <property type="match status" value="1"/>
</dbReference>
<dbReference type="GO" id="GO:0018775">
    <property type="term" value="F:2-hydroxymuconate-semialdehyde hydrolase activity"/>
    <property type="evidence" value="ECO:0007669"/>
    <property type="project" value="UniProtKB-EC"/>
</dbReference>
<dbReference type="PRINTS" id="PR00412">
    <property type="entry name" value="EPOXHYDRLASE"/>
</dbReference>
<dbReference type="InterPro" id="IPR000073">
    <property type="entry name" value="AB_hydrolase_1"/>
</dbReference>
<organism evidence="2 3">
    <name type="scientific">Bacillus benzoevorans</name>
    <dbReference type="NCBI Taxonomy" id="1456"/>
    <lineage>
        <taxon>Bacteria</taxon>
        <taxon>Bacillati</taxon>
        <taxon>Bacillota</taxon>
        <taxon>Bacilli</taxon>
        <taxon>Bacillales</taxon>
        <taxon>Bacillaceae</taxon>
        <taxon>Bacillus</taxon>
    </lineage>
</organism>
<protein>
    <submittedName>
        <fullName evidence="2">2-hydroxymuconate-semialdehyde hydrolase</fullName>
        <ecNumber evidence="2">3.7.1.9</ecNumber>
    </submittedName>
</protein>
<evidence type="ECO:0000313" key="2">
    <source>
        <dbReference type="EMBL" id="MBB6446379.1"/>
    </source>
</evidence>